<dbReference type="AlphaFoldDB" id="A0A0E9MPZ3"/>
<reference evidence="2 3" key="1">
    <citation type="submission" date="2015-04" db="EMBL/GenBank/DDBJ databases">
        <title>Whole genome shotgun sequence of Sphingomonas changbaiensis NBRC 104936.</title>
        <authorList>
            <person name="Katano-Makiyama Y."/>
            <person name="Hosoyama A."/>
            <person name="Hashimoto M."/>
            <person name="Noguchi M."/>
            <person name="Tsuchikane K."/>
            <person name="Ohji S."/>
            <person name="Yamazoe A."/>
            <person name="Ichikawa N."/>
            <person name="Kimura A."/>
            <person name="Fujita N."/>
        </authorList>
    </citation>
    <scope>NUCLEOTIDE SEQUENCE [LARGE SCALE GENOMIC DNA]</scope>
    <source>
        <strain evidence="2 3">NBRC 104936</strain>
    </source>
</reference>
<evidence type="ECO:0000313" key="3">
    <source>
        <dbReference type="Proteomes" id="UP000033202"/>
    </source>
</evidence>
<name>A0A0E9MPZ3_9SPHN</name>
<protein>
    <submittedName>
        <fullName evidence="2">Uncharacterized protein</fullName>
    </submittedName>
</protein>
<dbReference type="Proteomes" id="UP000033202">
    <property type="component" value="Unassembled WGS sequence"/>
</dbReference>
<comment type="caution">
    <text evidence="2">The sequence shown here is derived from an EMBL/GenBank/DDBJ whole genome shotgun (WGS) entry which is preliminary data.</text>
</comment>
<organism evidence="2 3">
    <name type="scientific">Sphingomonas changbaiensis NBRC 104936</name>
    <dbReference type="NCBI Taxonomy" id="1219043"/>
    <lineage>
        <taxon>Bacteria</taxon>
        <taxon>Pseudomonadati</taxon>
        <taxon>Pseudomonadota</taxon>
        <taxon>Alphaproteobacteria</taxon>
        <taxon>Sphingomonadales</taxon>
        <taxon>Sphingomonadaceae</taxon>
        <taxon>Sphingomonas</taxon>
    </lineage>
</organism>
<dbReference type="STRING" id="1219043.SCH01S_34_00160"/>
<sequence>MGGDNKSAAEAMSRAGTIAFTPEGSDYALPMQPGDLAGHAGPTAGWTPKRLGRPKVPREMG</sequence>
<accession>A0A0E9MPZ3</accession>
<proteinExistence type="predicted"/>
<gene>
    <name evidence="2" type="ORF">SCH01S_34_00160</name>
</gene>
<evidence type="ECO:0000256" key="1">
    <source>
        <dbReference type="SAM" id="MobiDB-lite"/>
    </source>
</evidence>
<dbReference type="EMBL" id="BBWU01000034">
    <property type="protein sequence ID" value="GAO39563.1"/>
    <property type="molecule type" value="Genomic_DNA"/>
</dbReference>
<evidence type="ECO:0000313" key="2">
    <source>
        <dbReference type="EMBL" id="GAO39563.1"/>
    </source>
</evidence>
<feature type="region of interest" description="Disordered" evidence="1">
    <location>
        <begin position="24"/>
        <end position="61"/>
    </location>
</feature>
<keyword evidence="3" id="KW-1185">Reference proteome</keyword>